<dbReference type="VEuPathDB" id="PlasmoDB:PCOAH_00043150"/>
<protein>
    <recommendedName>
        <fullName evidence="3">KIF-binding protein</fullName>
    </recommendedName>
</protein>
<dbReference type="KEGG" id="pcot:PCOAH_00043150"/>
<dbReference type="GeneID" id="30911046"/>
<dbReference type="Proteomes" id="UP000092716">
    <property type="component" value="Chromosome 12"/>
</dbReference>
<evidence type="ECO:0000256" key="4">
    <source>
        <dbReference type="ARBA" id="ARBA00022490"/>
    </source>
</evidence>
<dbReference type="InterPro" id="IPR022083">
    <property type="entry name" value="KBP"/>
</dbReference>
<dbReference type="AlphaFoldDB" id="A0A1B1E5C7"/>
<keyword evidence="8" id="KW-1185">Reference proteome</keyword>
<keyword evidence="4" id="KW-0963">Cytoplasm</keyword>
<feature type="compositionally biased region" description="Basic and acidic residues" evidence="6">
    <location>
        <begin position="164"/>
        <end position="175"/>
    </location>
</feature>
<sequence>MNSIPWGDVEEDLLREKLRQLKQLQEIKTNDLVSNYLIPFILLVNKIIAKSEEAKRGAELKQEKKKKKIIEENIHKIKKKLTESKNGENFKREEMSYQRDGWSTLDGGDDLRERLPDALTAEENNDASQVDKKCNFSQLCEDLMEGFHMCISLLLRGMKEGRGKPIREEEDKTEQSDVSSSGDCPSARRGRWAFHFSLLYLALCFYHMHLISDETGKQHLHVSLFLLLVSFPHFKDKEIEHYVCVDGKVYLRFDVSVARLLSRVCKIVGLNCKREGDAHSCLFFLTHSFFFIQCAHQGGGAPEGKGADAGKATANREEERKKYNSFQDMVNIIQHINQVFIEFNFFTASTFLAMKSIDLHSFLLRSDIEEVRKECRSMPPMVKEEPVVGTPKESPPCDELVYLNEELTQQDCHFYVDASYVGEEKRINTQMEKKLDKIMETTTSLFDSINECIYLFMDLHLLSIYEHLVLFSLYMAKDVSKLFHQFKGEKKKKKLSHRYKYMAYRNLLEIYILYLKHNYLRYAKNGGGDNDTYVRACQIYRRMDEVKRTIRSLLQGCGGRSNTHVGGHPMGRKKENVGKEENTTRSCREVGKIHPREYFHRNKICIRPSVIDQGKDDLGVATFLESTIRVSTPDLKTMPNGEPTHYSRREKIPSKLLGDNFSLVGDSNIAYQFIREQIVHSNIFNFDVDEEAEGEIGQSQSVLLGANEQMSFSTFLRGKVKQVDGFVGEIFSQIWEEFTRVDTCPSATEAESTTLIGSTSVKSDAPPWVNIQLDEDHAADFLQIFQFEKVNLPHMQFEVCNFDDAEYGKLATDKMKKLYRGFSKGRADQQSEKWNLPSVGIPPKGEQSTCIGHCEHAHYLCHNFEEVQFLFKKVKKYKKKTLTYFSLQNETTLHLDILLNSSESYFYFNFFTKSYEEYMHNCREMLNCISAPLAQITHEQYLSYRREMALKCALILKDIFICVKCNTLIDNMHVNDLNRNRNLHFDDHIGGSLTGQEKGLILQIVKYYLFFLSTYQIDREGEEHSTNPASFQSEEEKKSYFDIYFYVCKTLSTVDDKTFVVQAIQHYQRLLNYAAKNKMYADEGYNEYMRDVCRKSICVLRGKMLDLG</sequence>
<dbReference type="EMBL" id="CP016250">
    <property type="protein sequence ID" value="ANQ10208.1"/>
    <property type="molecule type" value="Genomic_DNA"/>
</dbReference>
<evidence type="ECO:0000256" key="6">
    <source>
        <dbReference type="SAM" id="MobiDB-lite"/>
    </source>
</evidence>
<reference evidence="8" key="1">
    <citation type="submission" date="2016-06" db="EMBL/GenBank/DDBJ databases">
        <title>First high quality genome sequence of Plasmodium coatneyi using continuous long reads from single molecule, real-time sequencing.</title>
        <authorList>
            <person name="Chien J.-T."/>
            <person name="Pakala S.B."/>
            <person name="Geraldo J.A."/>
            <person name="Lapp S.A."/>
            <person name="Barnwell J.W."/>
            <person name="Kissinger J.C."/>
            <person name="Galinski M.R."/>
            <person name="Humphrey J.C."/>
        </authorList>
    </citation>
    <scope>NUCLEOTIDE SEQUENCE [LARGE SCALE GENOMIC DNA]</scope>
    <source>
        <strain evidence="8">Hackeri</strain>
    </source>
</reference>
<gene>
    <name evidence="7" type="ORF">PCOAH_00043150</name>
</gene>
<organism evidence="7 8">
    <name type="scientific">Plasmodium coatneyi</name>
    <dbReference type="NCBI Taxonomy" id="208452"/>
    <lineage>
        <taxon>Eukaryota</taxon>
        <taxon>Sar</taxon>
        <taxon>Alveolata</taxon>
        <taxon>Apicomplexa</taxon>
        <taxon>Aconoidasida</taxon>
        <taxon>Haemosporida</taxon>
        <taxon>Plasmodiidae</taxon>
        <taxon>Plasmodium</taxon>
    </lineage>
</organism>
<feature type="compositionally biased region" description="Basic and acidic residues" evidence="6">
    <location>
        <begin position="572"/>
        <end position="586"/>
    </location>
</feature>
<name>A0A1B1E5C7_9APIC</name>
<comment type="similarity">
    <text evidence="2">Belongs to the KIF-binding protein family.</text>
</comment>
<dbReference type="OrthoDB" id="392779at2759"/>
<evidence type="ECO:0000313" key="7">
    <source>
        <dbReference type="EMBL" id="ANQ10208.1"/>
    </source>
</evidence>
<keyword evidence="5" id="KW-0206">Cytoskeleton</keyword>
<accession>A0A1B1E5C7</accession>
<dbReference type="RefSeq" id="XP_019916903.1">
    <property type="nucleotide sequence ID" value="XM_020061099.1"/>
</dbReference>
<dbReference type="PANTHER" id="PTHR46321:SF1">
    <property type="entry name" value="KIF-BINDING PROTEIN"/>
    <property type="match status" value="1"/>
</dbReference>
<proteinExistence type="inferred from homology"/>
<evidence type="ECO:0000256" key="2">
    <source>
        <dbReference type="ARBA" id="ARBA00010305"/>
    </source>
</evidence>
<dbReference type="GO" id="GO:0005856">
    <property type="term" value="C:cytoskeleton"/>
    <property type="evidence" value="ECO:0007669"/>
    <property type="project" value="UniProtKB-SubCell"/>
</dbReference>
<evidence type="ECO:0000313" key="8">
    <source>
        <dbReference type="Proteomes" id="UP000092716"/>
    </source>
</evidence>
<evidence type="ECO:0000256" key="3">
    <source>
        <dbReference type="ARBA" id="ARBA00016840"/>
    </source>
</evidence>
<comment type="subcellular location">
    <subcellularLocation>
        <location evidence="1">Cytoplasm</location>
        <location evidence="1">Cytoskeleton</location>
    </subcellularLocation>
</comment>
<feature type="region of interest" description="Disordered" evidence="6">
    <location>
        <begin position="164"/>
        <end position="186"/>
    </location>
</feature>
<dbReference type="PANTHER" id="PTHR46321">
    <property type="entry name" value="KIF1-BINDING PROTEIN"/>
    <property type="match status" value="1"/>
</dbReference>
<dbReference type="Pfam" id="PF12309">
    <property type="entry name" value="KBP_C"/>
    <property type="match status" value="1"/>
</dbReference>
<evidence type="ECO:0000256" key="1">
    <source>
        <dbReference type="ARBA" id="ARBA00004245"/>
    </source>
</evidence>
<feature type="region of interest" description="Disordered" evidence="6">
    <location>
        <begin position="561"/>
        <end position="586"/>
    </location>
</feature>
<evidence type="ECO:0000256" key="5">
    <source>
        <dbReference type="ARBA" id="ARBA00023212"/>
    </source>
</evidence>